<dbReference type="GeneID" id="83211794"/>
<feature type="coiled-coil region" evidence="1">
    <location>
        <begin position="297"/>
        <end position="353"/>
    </location>
</feature>
<evidence type="ECO:0000313" key="4">
    <source>
        <dbReference type="Proteomes" id="UP001234581"/>
    </source>
</evidence>
<dbReference type="GO" id="GO:0006355">
    <property type="term" value="P:regulation of DNA-templated transcription"/>
    <property type="evidence" value="ECO:0007669"/>
    <property type="project" value="InterPro"/>
</dbReference>
<evidence type="ECO:0000313" key="3">
    <source>
        <dbReference type="EMBL" id="KAJ8659788.1"/>
    </source>
</evidence>
<feature type="compositionally biased region" description="Basic and acidic residues" evidence="2">
    <location>
        <begin position="1"/>
        <end position="18"/>
    </location>
</feature>
<dbReference type="GO" id="GO:0031213">
    <property type="term" value="C:RSF complex"/>
    <property type="evidence" value="ECO:0007669"/>
    <property type="project" value="InterPro"/>
</dbReference>
<dbReference type="InterPro" id="IPR028938">
    <property type="entry name" value="Rsf1-like"/>
</dbReference>
<evidence type="ECO:0000256" key="1">
    <source>
        <dbReference type="SAM" id="Coils"/>
    </source>
</evidence>
<dbReference type="PANTHER" id="PTHR14296">
    <property type="entry name" value="REMODELING AND SPACING FACTOR 1"/>
    <property type="match status" value="1"/>
</dbReference>
<keyword evidence="4" id="KW-1185">Reference proteome</keyword>
<sequence>MKRSHIDSKDNTHSKQQTDKANSQHGITGGKENVHLQPGIKVTNASTPETMLHSSWKFLYSYHFLSLFASALHISSLKLDTLESAMLTSLPSTTSTGNGLVRTMSSMLADDFTENCNINHETDTQRSHYMMETIIQSLFDASRLRHKNNKSNGHLALYEHLSENTPISIPKESWSFWELDLLGRIHALKWLIDQVDWQHLQSWQVGMAEDKMRLTPLGMDRQGWTYWMFDDTRLYRELPMNLLQRKTIALLESTDYTFELVCRTIDDWKELKSRFSTTSRRPAEKALALKLETIAPEAIHQLEAIQLKKEREEARRERARQLEALPRKRSRRLEAKENELNKRRKVKEAEEQRIAMQVFEQQQATQQKSHDEQLLKDVERGLKKYVHEYIEKEINRAMEEEEEAAAAALEKDEGDLEDRIRSTRRSPAVRHNPRVAFLRELDEVLSKKAGIEQRVEKMRGWATLLDDQHGVKVSRGDNPDAPLVIGYGLKLDGPGSKGDITSPILKNILRVFLTTLPTTNNDTGMDIPTIRRKLLLDDYKKQGQFSGFESFIQDLDLALPHSSSNAASSPQAHAAGILVRIFS</sequence>
<accession>A0AAD7V729</accession>
<feature type="region of interest" description="Disordered" evidence="2">
    <location>
        <begin position="1"/>
        <end position="39"/>
    </location>
</feature>
<proteinExistence type="predicted"/>
<gene>
    <name evidence="3" type="ORF">O0I10_004381</name>
</gene>
<keyword evidence="1" id="KW-0175">Coiled coil</keyword>
<feature type="region of interest" description="Disordered" evidence="2">
    <location>
        <begin position="405"/>
        <end position="425"/>
    </location>
</feature>
<evidence type="ECO:0008006" key="5">
    <source>
        <dbReference type="Google" id="ProtNLM"/>
    </source>
</evidence>
<name>A0AAD7V729_9FUNG</name>
<protein>
    <recommendedName>
        <fullName evidence="5">DDT domain-containing protein</fullName>
    </recommendedName>
</protein>
<comment type="caution">
    <text evidence="3">The sequence shown here is derived from an EMBL/GenBank/DDBJ whole genome shotgun (WGS) entry which is preliminary data.</text>
</comment>
<dbReference type="AlphaFoldDB" id="A0AAD7V729"/>
<dbReference type="PANTHER" id="PTHR14296:SF3">
    <property type="entry name" value="DIKAR, ISOFORM F"/>
    <property type="match status" value="1"/>
</dbReference>
<dbReference type="RefSeq" id="XP_058344701.1">
    <property type="nucleotide sequence ID" value="XM_058484440.1"/>
</dbReference>
<organism evidence="3 4">
    <name type="scientific">Lichtheimia ornata</name>
    <dbReference type="NCBI Taxonomy" id="688661"/>
    <lineage>
        <taxon>Eukaryota</taxon>
        <taxon>Fungi</taxon>
        <taxon>Fungi incertae sedis</taxon>
        <taxon>Mucoromycota</taxon>
        <taxon>Mucoromycotina</taxon>
        <taxon>Mucoromycetes</taxon>
        <taxon>Mucorales</taxon>
        <taxon>Lichtheimiaceae</taxon>
        <taxon>Lichtheimia</taxon>
    </lineage>
</organism>
<reference evidence="3 4" key="1">
    <citation type="submission" date="2023-03" db="EMBL/GenBank/DDBJ databases">
        <title>Genome sequence of Lichtheimia ornata CBS 291.66.</title>
        <authorList>
            <person name="Mohabir J.T."/>
            <person name="Shea T.P."/>
            <person name="Kurbessoian T."/>
            <person name="Berby B."/>
            <person name="Fontaine J."/>
            <person name="Livny J."/>
            <person name="Gnirke A."/>
            <person name="Stajich J.E."/>
            <person name="Cuomo C.A."/>
        </authorList>
    </citation>
    <scope>NUCLEOTIDE SEQUENCE [LARGE SCALE GENOMIC DNA]</scope>
    <source>
        <strain evidence="3">CBS 291.66</strain>
    </source>
</reference>
<evidence type="ECO:0000256" key="2">
    <source>
        <dbReference type="SAM" id="MobiDB-lite"/>
    </source>
</evidence>
<dbReference type="EMBL" id="JARTCD010000016">
    <property type="protein sequence ID" value="KAJ8659788.1"/>
    <property type="molecule type" value="Genomic_DNA"/>
</dbReference>
<dbReference type="Proteomes" id="UP001234581">
    <property type="component" value="Unassembled WGS sequence"/>
</dbReference>